<accession>A0AAN7ULS4</accession>
<dbReference type="Proteomes" id="UP001305414">
    <property type="component" value="Unassembled WGS sequence"/>
</dbReference>
<dbReference type="AlphaFoldDB" id="A0AAN7ULS4"/>
<evidence type="ECO:0000313" key="1">
    <source>
        <dbReference type="EMBL" id="KAK5635085.1"/>
    </source>
</evidence>
<sequence length="102" mass="11758">MEDAELEACEASLRDRDFARLEWALWLREDTADSCDVLLCKGAVWSFSILHPRSASRLAPLLLYCRSCDRQTDRQTPRRGWAKWQSQGRLEVPRYQVVSGTG</sequence>
<comment type="caution">
    <text evidence="1">The sequence shown here is derived from an EMBL/GenBank/DDBJ whole genome shotgun (WGS) entry which is preliminary data.</text>
</comment>
<protein>
    <submittedName>
        <fullName evidence="1">Uncharacterized protein</fullName>
    </submittedName>
</protein>
<reference evidence="1 2" key="1">
    <citation type="submission" date="2023-10" db="EMBL/GenBank/DDBJ databases">
        <title>Draft genome sequence of Xylaria bambusicola isolate GMP-LS, the root and basal stem rot pathogen of sugarcane in Indonesia.</title>
        <authorList>
            <person name="Selvaraj P."/>
            <person name="Muralishankar V."/>
            <person name="Muruganantham S."/>
            <person name="Sp S."/>
            <person name="Haryani S."/>
            <person name="Lau K.J.X."/>
            <person name="Naqvi N.I."/>
        </authorList>
    </citation>
    <scope>NUCLEOTIDE SEQUENCE [LARGE SCALE GENOMIC DNA]</scope>
    <source>
        <strain evidence="1">GMP-LS</strain>
    </source>
</reference>
<dbReference type="EMBL" id="JAWHQM010000048">
    <property type="protein sequence ID" value="KAK5635085.1"/>
    <property type="molecule type" value="Genomic_DNA"/>
</dbReference>
<proteinExistence type="predicted"/>
<keyword evidence="2" id="KW-1185">Reference proteome</keyword>
<name>A0AAN7ULS4_9PEZI</name>
<gene>
    <name evidence="1" type="ORF">RRF57_010797</name>
</gene>
<organism evidence="1 2">
    <name type="scientific">Xylaria bambusicola</name>
    <dbReference type="NCBI Taxonomy" id="326684"/>
    <lineage>
        <taxon>Eukaryota</taxon>
        <taxon>Fungi</taxon>
        <taxon>Dikarya</taxon>
        <taxon>Ascomycota</taxon>
        <taxon>Pezizomycotina</taxon>
        <taxon>Sordariomycetes</taxon>
        <taxon>Xylariomycetidae</taxon>
        <taxon>Xylariales</taxon>
        <taxon>Xylariaceae</taxon>
        <taxon>Xylaria</taxon>
    </lineage>
</organism>
<evidence type="ECO:0000313" key="2">
    <source>
        <dbReference type="Proteomes" id="UP001305414"/>
    </source>
</evidence>